<dbReference type="EMBL" id="RDQH01000336">
    <property type="protein sequence ID" value="RXH88327.1"/>
    <property type="molecule type" value="Genomic_DNA"/>
</dbReference>
<evidence type="ECO:0000313" key="1">
    <source>
        <dbReference type="EMBL" id="RXH88327.1"/>
    </source>
</evidence>
<sequence length="99" mass="11214">MRTPNLSPLIRGYLDGYTSQDHRDQWEATRLLNEIQVIDFPVPFLLAVDASMLTLSKQSEYSLEFEKQTKKKGLVAIDTPLLGYSLVNPKDVRDSGTVE</sequence>
<keyword evidence="2" id="KW-1185">Reference proteome</keyword>
<dbReference type="Proteomes" id="UP000290289">
    <property type="component" value="Chromosome 10"/>
</dbReference>
<protein>
    <submittedName>
        <fullName evidence="1">Uncharacterized protein</fullName>
    </submittedName>
</protein>
<name>A0A498J195_MALDO</name>
<dbReference type="AlphaFoldDB" id="A0A498J195"/>
<reference evidence="1 2" key="1">
    <citation type="submission" date="2018-10" db="EMBL/GenBank/DDBJ databases">
        <title>A high-quality apple genome assembly.</title>
        <authorList>
            <person name="Hu J."/>
        </authorList>
    </citation>
    <scope>NUCLEOTIDE SEQUENCE [LARGE SCALE GENOMIC DNA]</scope>
    <source>
        <strain evidence="2">cv. HFTH1</strain>
        <tissue evidence="1">Young leaf</tissue>
    </source>
</reference>
<evidence type="ECO:0000313" key="2">
    <source>
        <dbReference type="Proteomes" id="UP000290289"/>
    </source>
</evidence>
<gene>
    <name evidence="1" type="ORF">DVH24_042398</name>
</gene>
<organism evidence="1 2">
    <name type="scientific">Malus domestica</name>
    <name type="common">Apple</name>
    <name type="synonym">Pyrus malus</name>
    <dbReference type="NCBI Taxonomy" id="3750"/>
    <lineage>
        <taxon>Eukaryota</taxon>
        <taxon>Viridiplantae</taxon>
        <taxon>Streptophyta</taxon>
        <taxon>Embryophyta</taxon>
        <taxon>Tracheophyta</taxon>
        <taxon>Spermatophyta</taxon>
        <taxon>Magnoliopsida</taxon>
        <taxon>eudicotyledons</taxon>
        <taxon>Gunneridae</taxon>
        <taxon>Pentapetalae</taxon>
        <taxon>rosids</taxon>
        <taxon>fabids</taxon>
        <taxon>Rosales</taxon>
        <taxon>Rosaceae</taxon>
        <taxon>Amygdaloideae</taxon>
        <taxon>Maleae</taxon>
        <taxon>Malus</taxon>
    </lineage>
</organism>
<comment type="caution">
    <text evidence="1">The sequence shown here is derived from an EMBL/GenBank/DDBJ whole genome shotgun (WGS) entry which is preliminary data.</text>
</comment>
<proteinExistence type="predicted"/>
<accession>A0A498J195</accession>